<evidence type="ECO:0008006" key="8">
    <source>
        <dbReference type="Google" id="ProtNLM"/>
    </source>
</evidence>
<dbReference type="GO" id="GO:0005783">
    <property type="term" value="C:endoplasmic reticulum"/>
    <property type="evidence" value="ECO:0007669"/>
    <property type="project" value="TreeGrafter"/>
</dbReference>
<feature type="compositionally biased region" description="Low complexity" evidence="1">
    <location>
        <begin position="235"/>
        <end position="246"/>
    </location>
</feature>
<dbReference type="AlphaFoldDB" id="A0A9P4G6M3"/>
<sequence length="391" mass="42549">MKLSWGFIASSLYCSAFAARPTVSPETARLILAQRLGLSRFHSIEHADSETLRHINVYGGRQQKLFGGEDSDRSKAHLLLWIEDAEQDEATVVINDGSDRTQDFAISNPPPASDNDRLIQDFISQTESLPERPDPKKQTYTSSLEIEAGLPNNKLELYNEYLSVFRASKSDNFSSEELAKVLDAAKNKAAELGFSTTMVMMPASKTRSKRGANPWGTYDLPSKEARRQNPEAVLSSNPEASSSPNPKVSDLEDFPVIAFAEDQAPVRGILPSCFDSLSACQKLTHNCSSHGECKVLHKRRGSGSNQESVDCFGCACSPTVQEVGENKGKKVTYWGGPACQKKDISVQFWLFVGSGVVLAFLVASAIGMLYSMGSEELPSVIGAGVSGPVRK</sequence>
<feature type="signal peptide" evidence="3">
    <location>
        <begin position="1"/>
        <end position="18"/>
    </location>
</feature>
<feature type="transmembrane region" description="Helical" evidence="2">
    <location>
        <begin position="348"/>
        <end position="370"/>
    </location>
</feature>
<organism evidence="6 7">
    <name type="scientific">Cucurbitaria berberidis CBS 394.84</name>
    <dbReference type="NCBI Taxonomy" id="1168544"/>
    <lineage>
        <taxon>Eukaryota</taxon>
        <taxon>Fungi</taxon>
        <taxon>Dikarya</taxon>
        <taxon>Ascomycota</taxon>
        <taxon>Pezizomycotina</taxon>
        <taxon>Dothideomycetes</taxon>
        <taxon>Pleosporomycetidae</taxon>
        <taxon>Pleosporales</taxon>
        <taxon>Pleosporineae</taxon>
        <taxon>Cucurbitariaceae</taxon>
        <taxon>Cucurbitaria</taxon>
    </lineage>
</organism>
<feature type="chain" id="PRO_5040421899" description="DUF3844 domain-containing protein" evidence="3">
    <location>
        <begin position="19"/>
        <end position="391"/>
    </location>
</feature>
<dbReference type="PANTHER" id="PTHR36853:SF1">
    <property type="entry name" value="DUF3844 DOMAIN-CONTAINING PROTEIN"/>
    <property type="match status" value="1"/>
</dbReference>
<dbReference type="InterPro" id="IPR053065">
    <property type="entry name" value="Archenteron_Induction-Rel"/>
</dbReference>
<keyword evidence="2" id="KW-1133">Transmembrane helix</keyword>
<dbReference type="EMBL" id="ML976621">
    <property type="protein sequence ID" value="KAF1839971.1"/>
    <property type="molecule type" value="Genomic_DNA"/>
</dbReference>
<evidence type="ECO:0000313" key="6">
    <source>
        <dbReference type="EMBL" id="KAF1839971.1"/>
    </source>
</evidence>
<dbReference type="GeneID" id="63846944"/>
<dbReference type="Proteomes" id="UP000800039">
    <property type="component" value="Unassembled WGS sequence"/>
</dbReference>
<evidence type="ECO:0000313" key="7">
    <source>
        <dbReference type="Proteomes" id="UP000800039"/>
    </source>
</evidence>
<evidence type="ECO:0000256" key="2">
    <source>
        <dbReference type="SAM" id="Phobius"/>
    </source>
</evidence>
<evidence type="ECO:0000256" key="3">
    <source>
        <dbReference type="SAM" id="SignalP"/>
    </source>
</evidence>
<feature type="domain" description="Vacuolar sorting protein Vps3844 C-terminal" evidence="4">
    <location>
        <begin position="273"/>
        <end position="383"/>
    </location>
</feature>
<evidence type="ECO:0000259" key="4">
    <source>
        <dbReference type="Pfam" id="PF12955"/>
    </source>
</evidence>
<reference evidence="6" key="1">
    <citation type="submission" date="2020-01" db="EMBL/GenBank/DDBJ databases">
        <authorList>
            <consortium name="DOE Joint Genome Institute"/>
            <person name="Haridas S."/>
            <person name="Albert R."/>
            <person name="Binder M."/>
            <person name="Bloem J."/>
            <person name="Labutti K."/>
            <person name="Salamov A."/>
            <person name="Andreopoulos B."/>
            <person name="Baker S.E."/>
            <person name="Barry K."/>
            <person name="Bills G."/>
            <person name="Bluhm B.H."/>
            <person name="Cannon C."/>
            <person name="Castanera R."/>
            <person name="Culley D.E."/>
            <person name="Daum C."/>
            <person name="Ezra D."/>
            <person name="Gonzalez J.B."/>
            <person name="Henrissat B."/>
            <person name="Kuo A."/>
            <person name="Liang C."/>
            <person name="Lipzen A."/>
            <person name="Lutzoni F."/>
            <person name="Magnuson J."/>
            <person name="Mondo S."/>
            <person name="Nolan M."/>
            <person name="Ohm R."/>
            <person name="Pangilinan J."/>
            <person name="Park H.-J."/>
            <person name="Ramirez L."/>
            <person name="Alfaro M."/>
            <person name="Sun H."/>
            <person name="Tritt A."/>
            <person name="Yoshinaga Y."/>
            <person name="Zwiers L.-H."/>
            <person name="Turgeon B.G."/>
            <person name="Goodwin S.B."/>
            <person name="Spatafora J.W."/>
            <person name="Crous P.W."/>
            <person name="Grigoriev I.V."/>
        </authorList>
    </citation>
    <scope>NUCLEOTIDE SEQUENCE</scope>
    <source>
        <strain evidence="6">CBS 394.84</strain>
    </source>
</reference>
<keyword evidence="3" id="KW-0732">Signal</keyword>
<name>A0A9P4G6M3_9PLEO</name>
<gene>
    <name evidence="6" type="ORF">K460DRAFT_297227</name>
</gene>
<dbReference type="Pfam" id="PF12955">
    <property type="entry name" value="Vps3844_C"/>
    <property type="match status" value="1"/>
</dbReference>
<keyword evidence="7" id="KW-1185">Reference proteome</keyword>
<feature type="region of interest" description="Disordered" evidence="1">
    <location>
        <begin position="203"/>
        <end position="248"/>
    </location>
</feature>
<dbReference type="InterPro" id="IPR024382">
    <property type="entry name" value="Vps3844_C"/>
</dbReference>
<evidence type="ECO:0000259" key="5">
    <source>
        <dbReference type="Pfam" id="PF21656"/>
    </source>
</evidence>
<feature type="domain" description="Vacuolar sorting protein Vps3844 N-terminal" evidence="5">
    <location>
        <begin position="21"/>
        <end position="125"/>
    </location>
</feature>
<dbReference type="OrthoDB" id="5583277at2759"/>
<dbReference type="Pfam" id="PF21656">
    <property type="entry name" value="DUF6859"/>
    <property type="match status" value="1"/>
</dbReference>
<keyword evidence="2" id="KW-0472">Membrane</keyword>
<dbReference type="PANTHER" id="PTHR36853">
    <property type="entry name" value="EXPRESSED PROTEIN"/>
    <property type="match status" value="1"/>
</dbReference>
<keyword evidence="2" id="KW-0812">Transmembrane</keyword>
<proteinExistence type="predicted"/>
<protein>
    <recommendedName>
        <fullName evidence="8">DUF3844 domain-containing protein</fullName>
    </recommendedName>
</protein>
<accession>A0A9P4G6M3</accession>
<evidence type="ECO:0000256" key="1">
    <source>
        <dbReference type="SAM" id="MobiDB-lite"/>
    </source>
</evidence>
<dbReference type="RefSeq" id="XP_040782534.1">
    <property type="nucleotide sequence ID" value="XM_040929692.1"/>
</dbReference>
<dbReference type="InterPro" id="IPR049205">
    <property type="entry name" value="Vps3844_N"/>
</dbReference>
<comment type="caution">
    <text evidence="6">The sequence shown here is derived from an EMBL/GenBank/DDBJ whole genome shotgun (WGS) entry which is preliminary data.</text>
</comment>